<proteinExistence type="predicted"/>
<evidence type="ECO:0000313" key="2">
    <source>
        <dbReference type="Proteomes" id="UP001143856"/>
    </source>
</evidence>
<sequence length="442" mass="48613">MADPFSIATGALAVITAAQATGAAIYKGDSVAATKDCLPDALQTQVQNMLASCTTTIQQIERIVAKCREKPGPLRWTIFEKENVATLKVTLEAFKSGLGLVLETVNLSLTREIKNNTEAIQDITPKDKSPTTRSPPLDKFGKQERLGDETASRPLAPPSLDTTPIETGESGSSENHNIAPIAFEAGLVGSGCRGYQLRNARACGLDLIPHKIVASVPCSSLAVNASYCAEAGVWAVLHKDSVLRFWSSHSGELIQSLKVLRKDYRDPDANVEMPDGRFTTIEFCPVNPELIFIQAQNRKIEVWNWRECLRITIAKKARKVFTTCPVSFAPQSTLMYAIDDHGTVTMADLSIPLEPLAPFTLQRDGSTYLYALFLSNTEIWTLHTRKGRLAGRIARIIPLPSLSEVINYQQAPIVATRCETFPLRYGFPYQFGNAIPVVDYKR</sequence>
<dbReference type="Proteomes" id="UP001143856">
    <property type="component" value="Unassembled WGS sequence"/>
</dbReference>
<accession>A0ACC1P1U1</accession>
<name>A0ACC1P1U1_9PEZI</name>
<gene>
    <name evidence="1" type="ORF">NUW58_g5854</name>
</gene>
<evidence type="ECO:0000313" key="1">
    <source>
        <dbReference type="EMBL" id="KAJ2984828.1"/>
    </source>
</evidence>
<keyword evidence="2" id="KW-1185">Reference proteome</keyword>
<reference evidence="1" key="1">
    <citation type="submission" date="2022-10" db="EMBL/GenBank/DDBJ databases">
        <title>Genome Sequence of Xylaria curta.</title>
        <authorList>
            <person name="Buettner E."/>
        </authorList>
    </citation>
    <scope>NUCLEOTIDE SEQUENCE</scope>
    <source>
        <strain evidence="1">Babe10</strain>
    </source>
</reference>
<comment type="caution">
    <text evidence="1">The sequence shown here is derived from an EMBL/GenBank/DDBJ whole genome shotgun (WGS) entry which is preliminary data.</text>
</comment>
<organism evidence="1 2">
    <name type="scientific">Xylaria curta</name>
    <dbReference type="NCBI Taxonomy" id="42375"/>
    <lineage>
        <taxon>Eukaryota</taxon>
        <taxon>Fungi</taxon>
        <taxon>Dikarya</taxon>
        <taxon>Ascomycota</taxon>
        <taxon>Pezizomycotina</taxon>
        <taxon>Sordariomycetes</taxon>
        <taxon>Xylariomycetidae</taxon>
        <taxon>Xylariales</taxon>
        <taxon>Xylariaceae</taxon>
        <taxon>Xylaria</taxon>
    </lineage>
</organism>
<protein>
    <submittedName>
        <fullName evidence="1">Uncharacterized protein</fullName>
    </submittedName>
</protein>
<dbReference type="EMBL" id="JAPDGR010001218">
    <property type="protein sequence ID" value="KAJ2984828.1"/>
    <property type="molecule type" value="Genomic_DNA"/>
</dbReference>